<dbReference type="InterPro" id="IPR007280">
    <property type="entry name" value="Peptidase_C_arc/bac"/>
</dbReference>
<evidence type="ECO:0000313" key="16">
    <source>
        <dbReference type="Proteomes" id="UP000035579"/>
    </source>
</evidence>
<accession>A0AAC8TAX9</accession>
<dbReference type="Pfam" id="PF07504">
    <property type="entry name" value="FTP"/>
    <property type="match status" value="1"/>
</dbReference>
<evidence type="ECO:0000259" key="12">
    <source>
        <dbReference type="Pfam" id="PF04151"/>
    </source>
</evidence>
<evidence type="ECO:0000256" key="5">
    <source>
        <dbReference type="ARBA" id="ARBA00022801"/>
    </source>
</evidence>
<comment type="cofactor">
    <cofactor evidence="9">
        <name>Zn(2+)</name>
        <dbReference type="ChEBI" id="CHEBI:29105"/>
    </cofactor>
</comment>
<evidence type="ECO:0000313" key="14">
    <source>
        <dbReference type="EMBL" id="AKI99052.1"/>
    </source>
</evidence>
<dbReference type="GO" id="GO:0004222">
    <property type="term" value="F:metalloendopeptidase activity"/>
    <property type="evidence" value="ECO:0007669"/>
    <property type="project" value="UniProtKB-UniRule"/>
</dbReference>
<keyword evidence="7 9" id="KW-0482">Metalloprotease</keyword>
<dbReference type="EC" id="3.4.24.-" evidence="9"/>
<keyword evidence="6 9" id="KW-0862">Zinc</keyword>
<dbReference type="InterPro" id="IPR023612">
    <property type="entry name" value="Peptidase_M4"/>
</dbReference>
<dbReference type="RefSeq" id="WP_047854255.1">
    <property type="nucleotide sequence ID" value="NZ_CP011509.1"/>
</dbReference>
<dbReference type="EMBL" id="QUMU01000006">
    <property type="protein sequence ID" value="REG30960.1"/>
    <property type="molecule type" value="Genomic_DNA"/>
</dbReference>
<dbReference type="Gene3D" id="2.60.120.380">
    <property type="match status" value="1"/>
</dbReference>
<dbReference type="InterPro" id="IPR027268">
    <property type="entry name" value="Peptidase_M4/M1_CTD_sf"/>
</dbReference>
<dbReference type="Gene3D" id="3.10.170.10">
    <property type="match status" value="1"/>
</dbReference>
<dbReference type="SUPFAM" id="SSF55486">
    <property type="entry name" value="Metalloproteases ('zincins'), catalytic domain"/>
    <property type="match status" value="1"/>
</dbReference>
<feature type="active site" evidence="8">
    <location>
        <position position="348"/>
    </location>
</feature>
<dbReference type="EMBL" id="CP011509">
    <property type="protein sequence ID" value="AKI99052.1"/>
    <property type="molecule type" value="Genomic_DNA"/>
</dbReference>
<feature type="active site" description="Proton donor" evidence="8">
    <location>
        <position position="441"/>
    </location>
</feature>
<keyword evidence="9" id="KW-0964">Secreted</keyword>
<dbReference type="GO" id="GO:0046872">
    <property type="term" value="F:metal ion binding"/>
    <property type="evidence" value="ECO:0007669"/>
    <property type="project" value="UniProtKB-UniRule"/>
</dbReference>
<organism evidence="14 16">
    <name type="scientific">Archangium gephyra</name>
    <dbReference type="NCBI Taxonomy" id="48"/>
    <lineage>
        <taxon>Bacteria</taxon>
        <taxon>Pseudomonadati</taxon>
        <taxon>Myxococcota</taxon>
        <taxon>Myxococcia</taxon>
        <taxon>Myxococcales</taxon>
        <taxon>Cystobacterineae</taxon>
        <taxon>Archangiaceae</taxon>
        <taxon>Archangium</taxon>
    </lineage>
</organism>
<dbReference type="Gene3D" id="1.10.390.10">
    <property type="entry name" value="Neutral Protease Domain 2"/>
    <property type="match status" value="1"/>
</dbReference>
<keyword evidence="17" id="KW-1185">Reference proteome</keyword>
<evidence type="ECO:0000256" key="8">
    <source>
        <dbReference type="PIRSR" id="PIRSR623612-1"/>
    </source>
</evidence>
<dbReference type="GO" id="GO:0005576">
    <property type="term" value="C:extracellular region"/>
    <property type="evidence" value="ECO:0007669"/>
    <property type="project" value="UniProtKB-SubCell"/>
</dbReference>
<dbReference type="InterPro" id="IPR050728">
    <property type="entry name" value="Zinc_Metalloprotease_M4"/>
</dbReference>
<evidence type="ECO:0000313" key="15">
    <source>
        <dbReference type="EMBL" id="REG30960.1"/>
    </source>
</evidence>
<dbReference type="Proteomes" id="UP000035579">
    <property type="component" value="Chromosome"/>
</dbReference>
<dbReference type="PROSITE" id="PS51257">
    <property type="entry name" value="PROKAR_LIPOPROTEIN"/>
    <property type="match status" value="1"/>
</dbReference>
<keyword evidence="5 9" id="KW-0378">Hydrolase</keyword>
<feature type="domain" description="FTP" evidence="13">
    <location>
        <begin position="105"/>
        <end position="153"/>
    </location>
</feature>
<dbReference type="PANTHER" id="PTHR33794:SF1">
    <property type="entry name" value="BACILLOLYSIN"/>
    <property type="match status" value="1"/>
</dbReference>
<reference evidence="14 16" key="1">
    <citation type="submission" date="2015-05" db="EMBL/GenBank/DDBJ databases">
        <title>Genome assembly of Archangium gephyra DSM 2261.</title>
        <authorList>
            <person name="Sharma G."/>
            <person name="Subramanian S."/>
        </authorList>
    </citation>
    <scope>NUCLEOTIDE SEQUENCE [LARGE SCALE GENOMIC DNA]</scope>
    <source>
        <strain evidence="14 16">DSM 2261</strain>
    </source>
</reference>
<dbReference type="AlphaFoldDB" id="A0AAC8TAX9"/>
<evidence type="ECO:0000259" key="13">
    <source>
        <dbReference type="Pfam" id="PF07504"/>
    </source>
</evidence>
<keyword evidence="3" id="KW-0479">Metal-binding</keyword>
<keyword evidence="2 9" id="KW-0645">Protease</keyword>
<evidence type="ECO:0000256" key="4">
    <source>
        <dbReference type="ARBA" id="ARBA00022729"/>
    </source>
</evidence>
<reference evidence="15 17" key="2">
    <citation type="submission" date="2018-08" db="EMBL/GenBank/DDBJ databases">
        <title>Genomic Encyclopedia of Archaeal and Bacterial Type Strains, Phase II (KMG-II): from individual species to whole genera.</title>
        <authorList>
            <person name="Goeker M."/>
        </authorList>
    </citation>
    <scope>NUCLEOTIDE SEQUENCE [LARGE SCALE GENOMIC DNA]</scope>
    <source>
        <strain evidence="15 17">DSM 2261</strain>
    </source>
</reference>
<proteinExistence type="inferred from homology"/>
<evidence type="ECO:0000256" key="7">
    <source>
        <dbReference type="ARBA" id="ARBA00023049"/>
    </source>
</evidence>
<dbReference type="KEGG" id="age:AA314_00679"/>
<feature type="domain" description="Peptidase M4 C-terminal" evidence="11">
    <location>
        <begin position="358"/>
        <end position="529"/>
    </location>
</feature>
<dbReference type="Pfam" id="PF04151">
    <property type="entry name" value="PPC"/>
    <property type="match status" value="1"/>
</dbReference>
<sequence length="637" mass="67788">MRTRMLAACLSLAFTACHSTETQEISTAQERADDIGSTADLRAALAALPSAEVLGAHDNGVPYMIRGRLGSAGASVKGLSAPEAHARVGAALAQIAPAFRMNASDLIVRRVSVDEEGNTHLRYDQMRNGLQVVGQELILHLDPAGQVFAVNGTARDGESAPAKARISPEAATAAALDSTSGRHLASEGEARLVYLRAGEEERLKLVYAVKVTGEGLDLPIQEHVYVNALTGAIEGRNTEIHTAQSRAVYSSNNGTTLPGTLKRSEGGAVTGDTHVDENYDHLGTTYRCYYENFGRDSYNGAGAQLRSSVHYSTNYTNAYWNGTQMVYGDSNGVDSAPLGKSQDVTVHELTHAVTSSESNLIYSGESGALNEALSDIFGAYCECWKKNWVWDRPVWLVGDDVWTPATAGDALRYMDNPTQDGSSKDYYPTRYTGTSDNGGVHWNSGIVNLVFKLLVTGGKHPRGMTDIEVPAIGCRKAGAIFYKANTDLFTASTTLAQAKTYTEQAAAMLFGTGSIEQNAVNLAWQAVGVGLPPPLPTALTNGVALTNQSASAGSEKHYYLDVPAGRASSFVSSGGTGDADLYVRIGATPTTSSYNCRPYLGGNAETCNIAAQTANQRMYVMLRAYSTFSGVSIKGTY</sequence>
<comment type="subcellular location">
    <subcellularLocation>
        <location evidence="9">Secreted</location>
    </subcellularLocation>
</comment>
<dbReference type="InterPro" id="IPR013856">
    <property type="entry name" value="Peptidase_M4_domain"/>
</dbReference>
<dbReference type="PRINTS" id="PR00730">
    <property type="entry name" value="THERMOLYSIN"/>
</dbReference>
<evidence type="ECO:0000256" key="6">
    <source>
        <dbReference type="ARBA" id="ARBA00022833"/>
    </source>
</evidence>
<protein>
    <recommendedName>
        <fullName evidence="9">Neutral metalloproteinase</fullName>
        <ecNumber evidence="9">3.4.24.-</ecNumber>
    </recommendedName>
</protein>
<keyword evidence="4" id="KW-0732">Signal</keyword>
<evidence type="ECO:0000259" key="10">
    <source>
        <dbReference type="Pfam" id="PF01447"/>
    </source>
</evidence>
<evidence type="ECO:0000256" key="3">
    <source>
        <dbReference type="ARBA" id="ARBA00022723"/>
    </source>
</evidence>
<evidence type="ECO:0000256" key="2">
    <source>
        <dbReference type="ARBA" id="ARBA00022670"/>
    </source>
</evidence>
<dbReference type="Proteomes" id="UP000256345">
    <property type="component" value="Unassembled WGS sequence"/>
</dbReference>
<dbReference type="InterPro" id="IPR011096">
    <property type="entry name" value="FTP_domain"/>
</dbReference>
<comment type="similarity">
    <text evidence="1 9">Belongs to the peptidase M4 family.</text>
</comment>
<dbReference type="GO" id="GO:0006508">
    <property type="term" value="P:proteolysis"/>
    <property type="evidence" value="ECO:0007669"/>
    <property type="project" value="UniProtKB-KW"/>
</dbReference>
<evidence type="ECO:0000259" key="11">
    <source>
        <dbReference type="Pfam" id="PF02868"/>
    </source>
</evidence>
<comment type="function">
    <text evidence="9">Extracellular zinc metalloprotease.</text>
</comment>
<dbReference type="Pfam" id="PF02868">
    <property type="entry name" value="Peptidase_M4_C"/>
    <property type="match status" value="1"/>
</dbReference>
<evidence type="ECO:0000256" key="9">
    <source>
        <dbReference type="RuleBase" id="RU366073"/>
    </source>
</evidence>
<feature type="domain" description="Peptidase M4" evidence="10">
    <location>
        <begin position="247"/>
        <end position="355"/>
    </location>
</feature>
<gene>
    <name evidence="14" type="ORF">AA314_00679</name>
    <name evidence="15" type="ORF">ATI61_106430</name>
</gene>
<name>A0AAC8TAX9_9BACT</name>
<dbReference type="InterPro" id="IPR001570">
    <property type="entry name" value="Peptidase_M4_C_domain"/>
</dbReference>
<dbReference type="PANTHER" id="PTHR33794">
    <property type="entry name" value="BACILLOLYSIN"/>
    <property type="match status" value="1"/>
</dbReference>
<evidence type="ECO:0000313" key="17">
    <source>
        <dbReference type="Proteomes" id="UP000256345"/>
    </source>
</evidence>
<dbReference type="CDD" id="cd09597">
    <property type="entry name" value="M4_TLP"/>
    <property type="match status" value="1"/>
</dbReference>
<dbReference type="Pfam" id="PF01447">
    <property type="entry name" value="Peptidase_M4"/>
    <property type="match status" value="1"/>
</dbReference>
<feature type="domain" description="Peptidase C-terminal archaeal/bacterial" evidence="12">
    <location>
        <begin position="557"/>
        <end position="614"/>
    </location>
</feature>
<evidence type="ECO:0000256" key="1">
    <source>
        <dbReference type="ARBA" id="ARBA00009388"/>
    </source>
</evidence>
<dbReference type="Gene3D" id="3.10.450.490">
    <property type="match status" value="1"/>
</dbReference>